<keyword evidence="2" id="KW-1185">Reference proteome</keyword>
<name>U5PY03_BPGRA</name>
<dbReference type="KEGG" id="vg:17960126"/>
<protein>
    <submittedName>
        <fullName evidence="1">Uncharacterized protein</fullName>
    </submittedName>
</protein>
<dbReference type="Proteomes" id="UP000017648">
    <property type="component" value="Segment"/>
</dbReference>
<organismHost>
    <name type="scientific">Bacillus subtilis</name>
    <dbReference type="NCBI Taxonomy" id="1423"/>
</organismHost>
<proteinExistence type="predicted"/>
<dbReference type="RefSeq" id="YP_008771568.1">
    <property type="nucleotide sequence ID" value="NC_022771.1"/>
</dbReference>
<reference evidence="1 2" key="1">
    <citation type="journal article" date="2013" name="Genome Announc.">
        <title>Complete Genome of Bacillus subtilis Myophage Grass.</title>
        <authorList>
            <person name="Miller S.Y."/>
            <person name="Colquhoun J.M."/>
            <person name="Perl A.L."/>
            <person name="Chamakura K.R."/>
            <person name="Kuty Everett G.F."/>
        </authorList>
    </citation>
    <scope>NUCLEOTIDE SEQUENCE [LARGE SCALE GENOMIC DNA]</scope>
</reference>
<evidence type="ECO:0000313" key="2">
    <source>
        <dbReference type="Proteomes" id="UP000017648"/>
    </source>
</evidence>
<dbReference type="GeneID" id="17960126"/>
<gene>
    <name evidence="1" type="ORF">Grass_202</name>
</gene>
<accession>U5PY03</accession>
<organism evidence="1 2">
    <name type="scientific">Bacillus phage Grass</name>
    <dbReference type="NCBI Taxonomy" id="1406785"/>
    <lineage>
        <taxon>Viruses</taxon>
        <taxon>Duplodnaviria</taxon>
        <taxon>Heunggongvirae</taxon>
        <taxon>Uroviricota</taxon>
        <taxon>Caudoviricetes</taxon>
        <taxon>Herelleviridae</taxon>
        <taxon>Bastillevirinae</taxon>
        <taxon>Nitunavirus</taxon>
        <taxon>Nitunavirus grass</taxon>
    </lineage>
</organism>
<sequence>MIFRKNEQDYSGNVYQHSVLERIEEAVNDKLSFEEDYGDQRLILKEEAERLIVGLYNLIEEINN</sequence>
<evidence type="ECO:0000313" key="1">
    <source>
        <dbReference type="EMBL" id="AGY47467.1"/>
    </source>
</evidence>
<dbReference type="EMBL" id="KF669652">
    <property type="protein sequence ID" value="AGY47467.1"/>
    <property type="molecule type" value="Genomic_DNA"/>
</dbReference>